<dbReference type="OrthoDB" id="9771883at2"/>
<dbReference type="InterPro" id="IPR006176">
    <property type="entry name" value="3-OHacyl-CoA_DH_NAD-bd"/>
</dbReference>
<feature type="domain" description="3-hydroxyacyl-CoA dehydrogenase C-terminal" evidence="2">
    <location>
        <begin position="414"/>
        <end position="495"/>
    </location>
</feature>
<name>A0A2W7NV53_9RHOB</name>
<dbReference type="PANTHER" id="PTHR48075">
    <property type="entry name" value="3-HYDROXYACYL-COA DEHYDROGENASE FAMILY PROTEIN"/>
    <property type="match status" value="1"/>
</dbReference>
<gene>
    <name evidence="4" type="ORF">LX81_02691</name>
</gene>
<dbReference type="GO" id="GO:0006635">
    <property type="term" value="P:fatty acid beta-oxidation"/>
    <property type="evidence" value="ECO:0007669"/>
    <property type="project" value="TreeGrafter"/>
</dbReference>
<dbReference type="FunFam" id="3.40.50.720:FF:000009">
    <property type="entry name" value="Fatty oxidation complex, alpha subunit"/>
    <property type="match status" value="1"/>
</dbReference>
<dbReference type="Gene3D" id="3.40.50.720">
    <property type="entry name" value="NAD(P)-binding Rossmann-like Domain"/>
    <property type="match status" value="1"/>
</dbReference>
<dbReference type="InterPro" id="IPR036291">
    <property type="entry name" value="NAD(P)-bd_dom_sf"/>
</dbReference>
<evidence type="ECO:0000259" key="3">
    <source>
        <dbReference type="Pfam" id="PF02737"/>
    </source>
</evidence>
<sequence length="504" mass="53771">MRDASIDIIGVIGAGTMGRGIAQLFAQSGREVRLFDRDADAAGQAVSFVSNMLRRRAEKGEATSDEVEAAIARIAIVPDLAAMEGADLVIEAVAERLEIKQDLFTELEGIVAGDAILATNTSSLMVTAIASSCARPERVAGYHFFNPVPLMKLVEVVRGERTDPALVERLAALTRDVGHHPVITADTPGFVVNHAGRALYTEGLQLLQDGVAGVSEIDTLMREMAGFRMGPFELFDLTGIDVSGPVIESVHAQYFFDPRYRSSPIVRRRIAAGLHGRKTGEGFYAYDGQKIRRPAEEVVADAPLPEGVFVDGDDRDLVALVEKLGARIDEGATPAPHSLIVTAPLGSDVAEICAARGYPSDRTIGVETFFGLGGERRCLAAPVGASAATRASARALFARDGARVSMVNDSVALVVQRIVAVIVNLGCEIAQQRVADPEDIDLAVRIGLGYPNGPLALGDRLGPARVLAVLEGLQGLSGDPRYRPSGWLRRRARLGLSLRTPDRV</sequence>
<dbReference type="Proteomes" id="UP000248916">
    <property type="component" value="Unassembled WGS sequence"/>
</dbReference>
<dbReference type="InterPro" id="IPR013328">
    <property type="entry name" value="6PGD_dom2"/>
</dbReference>
<evidence type="ECO:0000313" key="4">
    <source>
        <dbReference type="EMBL" id="PZX15102.1"/>
    </source>
</evidence>
<dbReference type="GO" id="GO:0008691">
    <property type="term" value="F:3-hydroxybutyryl-CoA dehydrogenase activity"/>
    <property type="evidence" value="ECO:0007669"/>
    <property type="project" value="TreeGrafter"/>
</dbReference>
<dbReference type="SUPFAM" id="SSF48179">
    <property type="entry name" value="6-phosphogluconate dehydrogenase C-terminal domain-like"/>
    <property type="match status" value="2"/>
</dbReference>
<feature type="domain" description="3-hydroxyacyl-CoA dehydrogenase NAD binding" evidence="3">
    <location>
        <begin position="9"/>
        <end position="186"/>
    </location>
</feature>
<evidence type="ECO:0000313" key="5">
    <source>
        <dbReference type="Proteomes" id="UP000248916"/>
    </source>
</evidence>
<protein>
    <submittedName>
        <fullName evidence="4">3-hydroxybutyryl-CoA dehydrogenase</fullName>
    </submittedName>
</protein>
<dbReference type="SUPFAM" id="SSF51735">
    <property type="entry name" value="NAD(P)-binding Rossmann-fold domains"/>
    <property type="match status" value="1"/>
</dbReference>
<dbReference type="InterPro" id="IPR008927">
    <property type="entry name" value="6-PGluconate_DH-like_C_sf"/>
</dbReference>
<keyword evidence="5" id="KW-1185">Reference proteome</keyword>
<dbReference type="NCBIfam" id="NF006124">
    <property type="entry name" value="PRK08268.1"/>
    <property type="match status" value="1"/>
</dbReference>
<dbReference type="Pfam" id="PF02737">
    <property type="entry name" value="3HCDH_N"/>
    <property type="match status" value="1"/>
</dbReference>
<evidence type="ECO:0000256" key="1">
    <source>
        <dbReference type="ARBA" id="ARBA00023002"/>
    </source>
</evidence>
<comment type="caution">
    <text evidence="4">The sequence shown here is derived from an EMBL/GenBank/DDBJ whole genome shotgun (WGS) entry which is preliminary data.</text>
</comment>
<dbReference type="GO" id="GO:0070403">
    <property type="term" value="F:NAD+ binding"/>
    <property type="evidence" value="ECO:0007669"/>
    <property type="project" value="InterPro"/>
</dbReference>
<dbReference type="RefSeq" id="WP_111537809.1">
    <property type="nucleotide sequence ID" value="NZ_QKZL01000011.1"/>
</dbReference>
<organism evidence="4 5">
    <name type="scientific">Palleronia aestuarii</name>
    <dbReference type="NCBI Taxonomy" id="568105"/>
    <lineage>
        <taxon>Bacteria</taxon>
        <taxon>Pseudomonadati</taxon>
        <taxon>Pseudomonadota</taxon>
        <taxon>Alphaproteobacteria</taxon>
        <taxon>Rhodobacterales</taxon>
        <taxon>Roseobacteraceae</taxon>
        <taxon>Palleronia</taxon>
    </lineage>
</organism>
<reference evidence="4 5" key="1">
    <citation type="submission" date="2018-06" db="EMBL/GenBank/DDBJ databases">
        <title>Genomic Encyclopedia of Archaeal and Bacterial Type Strains, Phase II (KMG-II): from individual species to whole genera.</title>
        <authorList>
            <person name="Goeker M."/>
        </authorList>
    </citation>
    <scope>NUCLEOTIDE SEQUENCE [LARGE SCALE GENOMIC DNA]</scope>
    <source>
        <strain evidence="4 5">DSM 22009</strain>
    </source>
</reference>
<dbReference type="EMBL" id="QKZL01000011">
    <property type="protein sequence ID" value="PZX15102.1"/>
    <property type="molecule type" value="Genomic_DNA"/>
</dbReference>
<dbReference type="AlphaFoldDB" id="A0A2W7NV53"/>
<accession>A0A2W7NV53</accession>
<dbReference type="Gene3D" id="1.10.1040.10">
    <property type="entry name" value="N-(1-d-carboxylethyl)-l-norvaline Dehydrogenase, domain 2"/>
    <property type="match status" value="2"/>
</dbReference>
<dbReference type="InterPro" id="IPR006108">
    <property type="entry name" value="3HC_DH_C"/>
</dbReference>
<feature type="domain" description="3-hydroxyacyl-CoA dehydrogenase C-terminal" evidence="2">
    <location>
        <begin position="189"/>
        <end position="286"/>
    </location>
</feature>
<evidence type="ECO:0000259" key="2">
    <source>
        <dbReference type="Pfam" id="PF00725"/>
    </source>
</evidence>
<dbReference type="Pfam" id="PF00725">
    <property type="entry name" value="3HCDH"/>
    <property type="match status" value="2"/>
</dbReference>
<keyword evidence="1" id="KW-0560">Oxidoreductase</keyword>
<proteinExistence type="predicted"/>
<dbReference type="PANTHER" id="PTHR48075:SF5">
    <property type="entry name" value="3-HYDROXYBUTYRYL-COA DEHYDROGENASE"/>
    <property type="match status" value="1"/>
</dbReference>